<dbReference type="SUPFAM" id="SSF52402">
    <property type="entry name" value="Adenine nucleotide alpha hydrolases-like"/>
    <property type="match status" value="1"/>
</dbReference>
<dbReference type="PRINTS" id="PR01438">
    <property type="entry name" value="UNVRSLSTRESS"/>
</dbReference>
<gene>
    <name evidence="3" type="ORF">SAMN04488556_3750</name>
</gene>
<organism evidence="3 4">
    <name type="scientific">Halostagnicola kamekurae</name>
    <dbReference type="NCBI Taxonomy" id="619731"/>
    <lineage>
        <taxon>Archaea</taxon>
        <taxon>Methanobacteriati</taxon>
        <taxon>Methanobacteriota</taxon>
        <taxon>Stenosarchaea group</taxon>
        <taxon>Halobacteria</taxon>
        <taxon>Halobacteriales</taxon>
        <taxon>Natrialbaceae</taxon>
        <taxon>Halostagnicola</taxon>
    </lineage>
</organism>
<dbReference type="RefSeq" id="WP_092906861.1">
    <property type="nucleotide sequence ID" value="NZ_FOZS01000004.1"/>
</dbReference>
<proteinExistence type="inferred from homology"/>
<keyword evidence="4" id="KW-1185">Reference proteome</keyword>
<sequence>MTTAILVAFDESPQSVAALGHALETYDDATIRVLYVNDPWEWAGADGINDLFFAEDAFERSQDVASDVIAAANEIAREYDREIVAETEIGGTAETIVSYAEDHDIDHVVLGSHGRRGLTRFFLGSVAQYVAKRSPTSVTLIRGDDADEDPSSSDDT</sequence>
<dbReference type="AlphaFoldDB" id="A0A1I6UCY4"/>
<dbReference type="Gene3D" id="3.40.50.620">
    <property type="entry name" value="HUPs"/>
    <property type="match status" value="1"/>
</dbReference>
<dbReference type="EMBL" id="FOZS01000004">
    <property type="protein sequence ID" value="SFS99157.1"/>
    <property type="molecule type" value="Genomic_DNA"/>
</dbReference>
<dbReference type="InterPro" id="IPR006016">
    <property type="entry name" value="UspA"/>
</dbReference>
<dbReference type="InterPro" id="IPR006015">
    <property type="entry name" value="Universal_stress_UspA"/>
</dbReference>
<dbReference type="OrthoDB" id="105697at2157"/>
<evidence type="ECO:0000313" key="3">
    <source>
        <dbReference type="EMBL" id="SFS99157.1"/>
    </source>
</evidence>
<dbReference type="CDD" id="cd23659">
    <property type="entry name" value="USP_At3g01520-like"/>
    <property type="match status" value="1"/>
</dbReference>
<evidence type="ECO:0000313" key="4">
    <source>
        <dbReference type="Proteomes" id="UP000199199"/>
    </source>
</evidence>
<dbReference type="PANTHER" id="PTHR46268">
    <property type="entry name" value="STRESS RESPONSE PROTEIN NHAX"/>
    <property type="match status" value="1"/>
</dbReference>
<feature type="domain" description="UspA" evidence="2">
    <location>
        <begin position="1"/>
        <end position="142"/>
    </location>
</feature>
<reference evidence="4" key="1">
    <citation type="submission" date="2016-10" db="EMBL/GenBank/DDBJ databases">
        <authorList>
            <person name="Varghese N."/>
            <person name="Submissions S."/>
        </authorList>
    </citation>
    <scope>NUCLEOTIDE SEQUENCE [LARGE SCALE GENOMIC DNA]</scope>
    <source>
        <strain evidence="4">DSM 22427</strain>
    </source>
</reference>
<dbReference type="InterPro" id="IPR014729">
    <property type="entry name" value="Rossmann-like_a/b/a_fold"/>
</dbReference>
<dbReference type="Proteomes" id="UP000199199">
    <property type="component" value="Unassembled WGS sequence"/>
</dbReference>
<protein>
    <submittedName>
        <fullName evidence="3">Nucleotide-binding universal stress protein, UspA family</fullName>
    </submittedName>
</protein>
<dbReference type="PANTHER" id="PTHR46268:SF24">
    <property type="entry name" value="UNIVERSAL STRESS PROTEIN"/>
    <property type="match status" value="1"/>
</dbReference>
<name>A0A1I6UCY4_9EURY</name>
<evidence type="ECO:0000256" key="1">
    <source>
        <dbReference type="ARBA" id="ARBA00008791"/>
    </source>
</evidence>
<dbReference type="Pfam" id="PF00582">
    <property type="entry name" value="Usp"/>
    <property type="match status" value="1"/>
</dbReference>
<evidence type="ECO:0000259" key="2">
    <source>
        <dbReference type="Pfam" id="PF00582"/>
    </source>
</evidence>
<accession>A0A1I6UCY4</accession>
<comment type="similarity">
    <text evidence="1">Belongs to the universal stress protein A family.</text>
</comment>